<name>Q31FH0_HYDCU</name>
<evidence type="ECO:0000256" key="1">
    <source>
        <dbReference type="ARBA" id="ARBA00004141"/>
    </source>
</evidence>
<feature type="transmembrane region" description="Helical" evidence="5">
    <location>
        <begin position="373"/>
        <end position="392"/>
    </location>
</feature>
<feature type="transmembrane region" description="Helical" evidence="5">
    <location>
        <begin position="338"/>
        <end position="361"/>
    </location>
</feature>
<dbReference type="HOGENOM" id="CLU_628418_0_0_6"/>
<dbReference type="InterPro" id="IPR007016">
    <property type="entry name" value="O-antigen_ligase-rel_domated"/>
</dbReference>
<evidence type="ECO:0000256" key="3">
    <source>
        <dbReference type="ARBA" id="ARBA00022989"/>
    </source>
</evidence>
<feature type="transmembrane region" description="Helical" evidence="5">
    <location>
        <begin position="105"/>
        <end position="123"/>
    </location>
</feature>
<keyword evidence="3 5" id="KW-1133">Transmembrane helix</keyword>
<dbReference type="STRING" id="317025.Tcr_1511"/>
<feature type="domain" description="O-antigen ligase-related" evidence="6">
    <location>
        <begin position="200"/>
        <end position="353"/>
    </location>
</feature>
<organism evidence="7">
    <name type="scientific">Hydrogenovibrio crunogenus (strain DSM 25203 / XCL-2)</name>
    <name type="common">Thiomicrospira crunogena</name>
    <dbReference type="NCBI Taxonomy" id="317025"/>
    <lineage>
        <taxon>Bacteria</taxon>
        <taxon>Pseudomonadati</taxon>
        <taxon>Pseudomonadota</taxon>
        <taxon>Gammaproteobacteria</taxon>
        <taxon>Thiotrichales</taxon>
        <taxon>Piscirickettsiaceae</taxon>
        <taxon>Hydrogenovibrio</taxon>
    </lineage>
</organism>
<feature type="transmembrane region" description="Helical" evidence="5">
    <location>
        <begin position="404"/>
        <end position="422"/>
    </location>
</feature>
<evidence type="ECO:0000256" key="4">
    <source>
        <dbReference type="ARBA" id="ARBA00023136"/>
    </source>
</evidence>
<dbReference type="OrthoDB" id="8576060at2"/>
<dbReference type="eggNOG" id="COG3307">
    <property type="taxonomic scope" value="Bacteria"/>
</dbReference>
<dbReference type="AlphaFoldDB" id="Q31FH0"/>
<feature type="transmembrane region" description="Helical" evidence="5">
    <location>
        <begin position="214"/>
        <end position="230"/>
    </location>
</feature>
<evidence type="ECO:0000313" key="7">
    <source>
        <dbReference type="EMBL" id="ABB42103.1"/>
    </source>
</evidence>
<reference evidence="7" key="1">
    <citation type="submission" date="2006-07" db="EMBL/GenBank/DDBJ databases">
        <title>Complete sequence of Thiomicrospira crunogena XCL-2.</title>
        <authorList>
            <consortium name="US DOE Joint Genome Institute"/>
            <person name="Copeland A."/>
            <person name="Lucas S."/>
            <person name="Lapidus A."/>
            <person name="Barry K."/>
            <person name="Detter J.C."/>
            <person name="Glavina del Rio T."/>
            <person name="Hammon N."/>
            <person name="Israni S."/>
            <person name="Dalin E."/>
            <person name="Tice H."/>
            <person name="Pitluck S."/>
            <person name="Chain P."/>
            <person name="Malfatti S."/>
            <person name="Shin M."/>
            <person name="Vergez L."/>
            <person name="Schmutz J."/>
            <person name="Larimer F."/>
            <person name="Land M."/>
            <person name="Hauser L."/>
            <person name="Kyrpides N."/>
            <person name="Lykidis A."/>
            <person name="Scott K.M."/>
            <person name="Sievert S."/>
            <person name="Kerfeld C."/>
            <person name="Freyermuth S."/>
            <person name="Dobrinski K."/>
            <person name="Boller A."/>
            <person name="Fitzpatrick K."/>
            <person name="Thoma P."/>
            <person name="Moore J."/>
            <person name="Richardson P."/>
        </authorList>
    </citation>
    <scope>NUCLEOTIDE SEQUENCE</scope>
    <source>
        <strain evidence="7">XCL-2</strain>
    </source>
</reference>
<feature type="transmembrane region" description="Helical" evidence="5">
    <location>
        <begin position="130"/>
        <end position="151"/>
    </location>
</feature>
<protein>
    <submittedName>
        <fullName evidence="7">O-antigen polymerase</fullName>
    </submittedName>
</protein>
<dbReference type="PANTHER" id="PTHR37422">
    <property type="entry name" value="TEICHURONIC ACID BIOSYNTHESIS PROTEIN TUAE"/>
    <property type="match status" value="1"/>
</dbReference>
<feature type="transmembrane region" description="Helical" evidence="5">
    <location>
        <begin position="74"/>
        <end position="93"/>
    </location>
</feature>
<dbReference type="KEGG" id="tcx:Tcr_1511"/>
<dbReference type="EMBL" id="CP000109">
    <property type="protein sequence ID" value="ABB42103.1"/>
    <property type="molecule type" value="Genomic_DNA"/>
</dbReference>
<dbReference type="InterPro" id="IPR051533">
    <property type="entry name" value="WaaL-like"/>
</dbReference>
<evidence type="ECO:0000256" key="2">
    <source>
        <dbReference type="ARBA" id="ARBA00022692"/>
    </source>
</evidence>
<feature type="transmembrane region" description="Helical" evidence="5">
    <location>
        <begin position="163"/>
        <end position="184"/>
    </location>
</feature>
<feature type="transmembrane region" description="Helical" evidence="5">
    <location>
        <begin position="21"/>
        <end position="40"/>
    </location>
</feature>
<feature type="transmembrane region" description="Helical" evidence="5">
    <location>
        <begin position="237"/>
        <end position="255"/>
    </location>
</feature>
<evidence type="ECO:0000256" key="5">
    <source>
        <dbReference type="SAM" id="Phobius"/>
    </source>
</evidence>
<comment type="subcellular location">
    <subcellularLocation>
        <location evidence="1">Membrane</location>
        <topology evidence="1">Multi-pass membrane protein</topology>
    </subcellularLocation>
</comment>
<dbReference type="PANTHER" id="PTHR37422:SF17">
    <property type="entry name" value="O-ANTIGEN LIGASE"/>
    <property type="match status" value="1"/>
</dbReference>
<keyword evidence="4 5" id="KW-0472">Membrane</keyword>
<accession>Q31FH0</accession>
<keyword evidence="2 5" id="KW-0812">Transmembrane</keyword>
<sequence>MIKKDYVFTRYIKDNGFSVRSYLFLVLFLFLPSLVINDYFGKGYEYLVMLVGLPLVLYMNYFKKDLFQATEETLIRFSGLIFLVILTGFFYQNPDLTRFAPTLEGYSKTVLLPLFLLPMLYFLKFRSIGLLASMLAIGAMISFAMTVYAISHGVPRGGGGVHGAPIIFGDLAMLYGVLLFILAVYFHKEKYFYWLMFFGALGVLSSLLSGSRGGWIVLFTLPFFLIPFLPKKYRARVSIMGGVGFIFIITAMALLDNPIKSRVLLAFSEIQLILSDESYMGGSLGSRLEFWRLAWLAFLSNPINGIGVGEFYAFKLHLVELGKVPEHLARYKHTHNEYLGILSGMGLLGILVYSAFFVWLWKFFNQAIHSNFIHIKYLGILGIATIVCYFDFSLSESFLSSDLGGGAFYFLITIYIYLINLYRNEAKIHLERHEQK</sequence>
<dbReference type="GO" id="GO:0016020">
    <property type="term" value="C:membrane"/>
    <property type="evidence" value="ECO:0007669"/>
    <property type="project" value="UniProtKB-SubCell"/>
</dbReference>
<feature type="transmembrane region" description="Helical" evidence="5">
    <location>
        <begin position="46"/>
        <end position="62"/>
    </location>
</feature>
<proteinExistence type="predicted"/>
<dbReference type="Pfam" id="PF04932">
    <property type="entry name" value="Wzy_C"/>
    <property type="match status" value="1"/>
</dbReference>
<feature type="transmembrane region" description="Helical" evidence="5">
    <location>
        <begin position="191"/>
        <end position="208"/>
    </location>
</feature>
<gene>
    <name evidence="7" type="ordered locus">Tcr_1511</name>
</gene>
<evidence type="ECO:0000259" key="6">
    <source>
        <dbReference type="Pfam" id="PF04932"/>
    </source>
</evidence>